<dbReference type="KEGG" id="asoc:CB4_02489"/>
<reference evidence="1 2" key="1">
    <citation type="submission" date="2015-12" db="EMBL/GenBank/DDBJ databases">
        <title>Genome sequence of Aneurinibacillus soli.</title>
        <authorList>
            <person name="Lee J.S."/>
            <person name="Lee K.C."/>
            <person name="Kim K.K."/>
            <person name="Lee B.W."/>
        </authorList>
    </citation>
    <scope>NUCLEOTIDE SEQUENCE [LARGE SCALE GENOMIC DNA]</scope>
    <source>
        <strain evidence="1 2">CB4</strain>
    </source>
</reference>
<sequence>MNTLRLQFTYVFFLGLLAAICFGIVAGLVSTHKIAYFDSMVISFIQGFESPTLTKVMKFFTFVGSTAFVGIISIVILIFLYKVLNHRLEMLLFMVVMAGTVILDQALKFSFHRERPTFHRLIEETGYSFPSGHSVEAFAMYGIVSFLLWRHIPARAGRTIIIIISVIMTLSIGISRIYLGVHYPSDVIGGYLVSGFWLSLTIWYYQWYKEHRYQQKSV</sequence>
<dbReference type="EC" id="3.1.3.27" evidence="1"/>
<dbReference type="PANTHER" id="PTHR14969">
    <property type="entry name" value="SPHINGOSINE-1-PHOSPHATE PHOSPHOHYDROLASE"/>
    <property type="match status" value="1"/>
</dbReference>
<dbReference type="EMBL" id="AP017312">
    <property type="protein sequence ID" value="BAU28315.1"/>
    <property type="molecule type" value="Genomic_DNA"/>
</dbReference>
<dbReference type="GO" id="GO:0008962">
    <property type="term" value="F:phosphatidylglycerophosphatase activity"/>
    <property type="evidence" value="ECO:0007669"/>
    <property type="project" value="UniProtKB-EC"/>
</dbReference>
<organism evidence="1 2">
    <name type="scientific">Aneurinibacillus soli</name>
    <dbReference type="NCBI Taxonomy" id="1500254"/>
    <lineage>
        <taxon>Bacteria</taxon>
        <taxon>Bacillati</taxon>
        <taxon>Bacillota</taxon>
        <taxon>Bacilli</taxon>
        <taxon>Bacillales</taxon>
        <taxon>Paenibacillaceae</taxon>
        <taxon>Aneurinibacillus group</taxon>
        <taxon>Aneurinibacillus</taxon>
    </lineage>
</organism>
<accession>A0A0U4WI35</accession>
<dbReference type="SUPFAM" id="SSF48317">
    <property type="entry name" value="Acid phosphatase/Vanadium-dependent haloperoxidase"/>
    <property type="match status" value="1"/>
</dbReference>
<dbReference type="Gene3D" id="1.20.144.10">
    <property type="entry name" value="Phosphatidic acid phosphatase type 2/haloperoxidase"/>
    <property type="match status" value="2"/>
</dbReference>
<keyword evidence="1" id="KW-0378">Hydrolase</keyword>
<dbReference type="PANTHER" id="PTHR14969:SF13">
    <property type="entry name" value="AT30094P"/>
    <property type="match status" value="1"/>
</dbReference>
<dbReference type="AlphaFoldDB" id="A0A0U4WI35"/>
<dbReference type="Pfam" id="PF01569">
    <property type="entry name" value="PAP2"/>
    <property type="match status" value="1"/>
</dbReference>
<dbReference type="Proteomes" id="UP000217696">
    <property type="component" value="Chromosome"/>
</dbReference>
<dbReference type="CDD" id="cd03392">
    <property type="entry name" value="PAP2_like_2"/>
    <property type="match status" value="1"/>
</dbReference>
<evidence type="ECO:0000313" key="1">
    <source>
        <dbReference type="EMBL" id="BAU28315.1"/>
    </source>
</evidence>
<dbReference type="InterPro" id="IPR000326">
    <property type="entry name" value="PAP2/HPO"/>
</dbReference>
<dbReference type="InterPro" id="IPR036938">
    <property type="entry name" value="PAP2/HPO_sf"/>
</dbReference>
<keyword evidence="2" id="KW-1185">Reference proteome</keyword>
<proteinExistence type="predicted"/>
<name>A0A0U4WI35_9BACL</name>
<dbReference type="SMART" id="SM00014">
    <property type="entry name" value="acidPPc"/>
    <property type="match status" value="1"/>
</dbReference>
<evidence type="ECO:0000313" key="2">
    <source>
        <dbReference type="Proteomes" id="UP000217696"/>
    </source>
</evidence>
<gene>
    <name evidence="1" type="primary">pgpB</name>
    <name evidence="1" type="ORF">CB4_02489</name>
</gene>
<protein>
    <submittedName>
        <fullName evidence="1">Phosphatidylglycerophosphatase B</fullName>
        <ecNumber evidence="1">3.1.3.27</ecNumber>
    </submittedName>
</protein>